<proteinExistence type="predicted"/>
<dbReference type="Proteomes" id="UP001066276">
    <property type="component" value="Chromosome 4_2"/>
</dbReference>
<protein>
    <submittedName>
        <fullName evidence="1">Uncharacterized protein</fullName>
    </submittedName>
</protein>
<evidence type="ECO:0000313" key="2">
    <source>
        <dbReference type="Proteomes" id="UP001066276"/>
    </source>
</evidence>
<keyword evidence="2" id="KW-1185">Reference proteome</keyword>
<dbReference type="EMBL" id="JANPWB010000008">
    <property type="protein sequence ID" value="KAJ1163346.1"/>
    <property type="molecule type" value="Genomic_DNA"/>
</dbReference>
<comment type="caution">
    <text evidence="1">The sequence shown here is derived from an EMBL/GenBank/DDBJ whole genome shotgun (WGS) entry which is preliminary data.</text>
</comment>
<sequence>MARVAIRDSEMGFLHPISDFAGSQIAIWAICDSQKFATSGPKSQLQMVKISSMQNLGEVFQTVVEISNSVCTLQELHIVFDGYLELSVKECERTIRHMYTVGTTDLACIKI</sequence>
<organism evidence="1 2">
    <name type="scientific">Pleurodeles waltl</name>
    <name type="common">Iberian ribbed newt</name>
    <dbReference type="NCBI Taxonomy" id="8319"/>
    <lineage>
        <taxon>Eukaryota</taxon>
        <taxon>Metazoa</taxon>
        <taxon>Chordata</taxon>
        <taxon>Craniata</taxon>
        <taxon>Vertebrata</taxon>
        <taxon>Euteleostomi</taxon>
        <taxon>Amphibia</taxon>
        <taxon>Batrachia</taxon>
        <taxon>Caudata</taxon>
        <taxon>Salamandroidea</taxon>
        <taxon>Salamandridae</taxon>
        <taxon>Pleurodelinae</taxon>
        <taxon>Pleurodeles</taxon>
    </lineage>
</organism>
<reference evidence="1" key="1">
    <citation type="journal article" date="2022" name="bioRxiv">
        <title>Sequencing and chromosome-scale assembly of the giantPleurodeles waltlgenome.</title>
        <authorList>
            <person name="Brown T."/>
            <person name="Elewa A."/>
            <person name="Iarovenko S."/>
            <person name="Subramanian E."/>
            <person name="Araus A.J."/>
            <person name="Petzold A."/>
            <person name="Susuki M."/>
            <person name="Suzuki K.-i.T."/>
            <person name="Hayashi T."/>
            <person name="Toyoda A."/>
            <person name="Oliveira C."/>
            <person name="Osipova E."/>
            <person name="Leigh N.D."/>
            <person name="Simon A."/>
            <person name="Yun M.H."/>
        </authorList>
    </citation>
    <scope>NUCLEOTIDE SEQUENCE</scope>
    <source>
        <strain evidence="1">20211129_DDA</strain>
        <tissue evidence="1">Liver</tissue>
    </source>
</reference>
<evidence type="ECO:0000313" key="1">
    <source>
        <dbReference type="EMBL" id="KAJ1163346.1"/>
    </source>
</evidence>
<dbReference type="AlphaFoldDB" id="A0AAV7SH41"/>
<gene>
    <name evidence="1" type="ORF">NDU88_003805</name>
</gene>
<accession>A0AAV7SH41</accession>
<name>A0AAV7SH41_PLEWA</name>